<dbReference type="OrthoDB" id="6432042at2759"/>
<dbReference type="AlphaFoldDB" id="A0A8X6U2P7"/>
<dbReference type="PANTHER" id="PTHR33198">
    <property type="entry name" value="ANK_REP_REGION DOMAIN-CONTAINING PROTEIN-RELATED"/>
    <property type="match status" value="1"/>
</dbReference>
<dbReference type="Proteomes" id="UP000887013">
    <property type="component" value="Unassembled WGS sequence"/>
</dbReference>
<name>A0A8X6U2P7_NEPPI</name>
<dbReference type="PANTHER" id="PTHR33198:SF20">
    <property type="entry name" value="RETROTRANSPOSON GAG DOMAIN-CONTAINING PROTEIN"/>
    <property type="match status" value="1"/>
</dbReference>
<proteinExistence type="predicted"/>
<keyword evidence="2" id="KW-1185">Reference proteome</keyword>
<gene>
    <name evidence="1" type="primary">Tf2-9_104</name>
    <name evidence="1" type="ORF">NPIL_355071</name>
</gene>
<reference evidence="1" key="1">
    <citation type="submission" date="2020-08" db="EMBL/GenBank/DDBJ databases">
        <title>Multicomponent nature underlies the extraordinary mechanical properties of spider dragline silk.</title>
        <authorList>
            <person name="Kono N."/>
            <person name="Nakamura H."/>
            <person name="Mori M."/>
            <person name="Yoshida Y."/>
            <person name="Ohtoshi R."/>
            <person name="Malay A.D."/>
            <person name="Moran D.A.P."/>
            <person name="Tomita M."/>
            <person name="Numata K."/>
            <person name="Arakawa K."/>
        </authorList>
    </citation>
    <scope>NUCLEOTIDE SEQUENCE</scope>
</reference>
<sequence length="103" mass="12054">MSAKEKNERADQIKIAIMLNLLGSKKTEMFNSFKFEWPESKANYSEVLQKFEDYCSPRQNVVHERYAFFSCVQLEGQKIDSYVTHRKTLASTFEIADQENGFI</sequence>
<dbReference type="EMBL" id="BMAW01022023">
    <property type="protein sequence ID" value="GFT75849.1"/>
    <property type="molecule type" value="Genomic_DNA"/>
</dbReference>
<organism evidence="1 2">
    <name type="scientific">Nephila pilipes</name>
    <name type="common">Giant wood spider</name>
    <name type="synonym">Nephila maculata</name>
    <dbReference type="NCBI Taxonomy" id="299642"/>
    <lineage>
        <taxon>Eukaryota</taxon>
        <taxon>Metazoa</taxon>
        <taxon>Ecdysozoa</taxon>
        <taxon>Arthropoda</taxon>
        <taxon>Chelicerata</taxon>
        <taxon>Arachnida</taxon>
        <taxon>Araneae</taxon>
        <taxon>Araneomorphae</taxon>
        <taxon>Entelegynae</taxon>
        <taxon>Araneoidea</taxon>
        <taxon>Nephilidae</taxon>
        <taxon>Nephila</taxon>
    </lineage>
</organism>
<evidence type="ECO:0000313" key="1">
    <source>
        <dbReference type="EMBL" id="GFT75849.1"/>
    </source>
</evidence>
<comment type="caution">
    <text evidence="1">The sequence shown here is derived from an EMBL/GenBank/DDBJ whole genome shotgun (WGS) entry which is preliminary data.</text>
</comment>
<accession>A0A8X6U2P7</accession>
<protein>
    <submittedName>
        <fullName evidence="1">Transposon Tf2-9 polyprotein</fullName>
    </submittedName>
</protein>
<evidence type="ECO:0000313" key="2">
    <source>
        <dbReference type="Proteomes" id="UP000887013"/>
    </source>
</evidence>